<evidence type="ECO:0000259" key="4">
    <source>
        <dbReference type="Pfam" id="PF20434"/>
    </source>
</evidence>
<reference evidence="5 6" key="1">
    <citation type="submission" date="2017-02" db="EMBL/GenBank/DDBJ databases">
        <title>Complete genome sequences of Mycobacterium kansasii strains isolated from rhesus macaques.</title>
        <authorList>
            <person name="Panda A."/>
            <person name="Nagaraj S."/>
            <person name="Zhao X."/>
            <person name="Tettelin H."/>
            <person name="Detolla L.J."/>
        </authorList>
    </citation>
    <scope>NUCLEOTIDE SEQUENCE [LARGE SCALE GENOMIC DNA]</scope>
    <source>
        <strain evidence="5 6">11-3469</strain>
    </source>
</reference>
<evidence type="ECO:0000313" key="5">
    <source>
        <dbReference type="EMBL" id="OOK68437.1"/>
    </source>
</evidence>
<evidence type="ECO:0000313" key="6">
    <source>
        <dbReference type="Proteomes" id="UP000188532"/>
    </source>
</evidence>
<protein>
    <submittedName>
        <fullName evidence="5">Alpha/beta hydrolase fold family protein</fullName>
    </submittedName>
</protein>
<comment type="caution">
    <text evidence="5">The sequence shown here is derived from an EMBL/GenBank/DDBJ whole genome shotgun (WGS) entry which is preliminary data.</text>
</comment>
<keyword evidence="3" id="KW-0812">Transmembrane</keyword>
<evidence type="ECO:0000256" key="2">
    <source>
        <dbReference type="ARBA" id="ARBA00022801"/>
    </source>
</evidence>
<evidence type="ECO:0000256" key="1">
    <source>
        <dbReference type="ARBA" id="ARBA00010515"/>
    </source>
</evidence>
<feature type="domain" description="BD-FAE-like" evidence="4">
    <location>
        <begin position="155"/>
        <end position="352"/>
    </location>
</feature>
<dbReference type="Pfam" id="PF20434">
    <property type="entry name" value="BD-FAE"/>
    <property type="match status" value="1"/>
</dbReference>
<dbReference type="PANTHER" id="PTHR48081">
    <property type="entry name" value="AB HYDROLASE SUPERFAMILY PROTEIN C4A8.06C"/>
    <property type="match status" value="1"/>
</dbReference>
<dbReference type="STRING" id="1768.B1T50_03745"/>
<dbReference type="AlphaFoldDB" id="A0A1V3WN93"/>
<name>A0A1V3WN93_MYCKA</name>
<evidence type="ECO:0000256" key="3">
    <source>
        <dbReference type="SAM" id="Phobius"/>
    </source>
</evidence>
<dbReference type="InterPro" id="IPR049492">
    <property type="entry name" value="BD-FAE-like_dom"/>
</dbReference>
<dbReference type="FunFam" id="3.40.50.1820:FF:000135">
    <property type="entry name" value="Esterase lipC"/>
    <property type="match status" value="1"/>
</dbReference>
<dbReference type="InterPro" id="IPR029058">
    <property type="entry name" value="AB_hydrolase_fold"/>
</dbReference>
<keyword evidence="2 5" id="KW-0378">Hydrolase</keyword>
<keyword evidence="3" id="KW-0472">Membrane</keyword>
<dbReference type="GO" id="GO:0016787">
    <property type="term" value="F:hydrolase activity"/>
    <property type="evidence" value="ECO:0007669"/>
    <property type="project" value="UniProtKB-KW"/>
</dbReference>
<keyword evidence="3" id="KW-1133">Transmembrane helix</keyword>
<dbReference type="EMBL" id="MVBN01000008">
    <property type="protein sequence ID" value="OOK68437.1"/>
    <property type="molecule type" value="Genomic_DNA"/>
</dbReference>
<dbReference type="PANTHER" id="PTHR48081:SF33">
    <property type="entry name" value="KYNURENINE FORMAMIDASE"/>
    <property type="match status" value="1"/>
</dbReference>
<dbReference type="InterPro" id="IPR050300">
    <property type="entry name" value="GDXG_lipolytic_enzyme"/>
</dbReference>
<feature type="transmembrane region" description="Helical" evidence="3">
    <location>
        <begin position="21"/>
        <end position="46"/>
    </location>
</feature>
<dbReference type="Proteomes" id="UP000188532">
    <property type="component" value="Unassembled WGS sequence"/>
</dbReference>
<proteinExistence type="inferred from homology"/>
<sequence>MTAASTLNAYKPLARNGFASLWSWIFGLVVTEFPLPTLASQVGGLVLTARRLTRPVRALSWLVAAISAFGLLNFSRSGHRADVPLTAALDSGLGTGRRTDSDGLWRRPSGGGTAKTPGPLRMLRIYRDYAHDGDISYGECGRANHLDIWRRPDLDRSGKAPVLFQIPGGAWTTGNKRGQAHPLMSHLAELGWVCVAINYRHSPRNTWPDHIVDVKRALAWVKAHIAEYGGDPDFIAITGGSAGGHLSSLAALTPNDPQFQPGFEDADTRVHAAVPFYGVYDFTRFDDAMHPMMPALLVKSVLKERPATNLEPFVAASPVNHVSAEAPPFFVLHGRNDSLVPVEQARAFVTALRDVSIEPVVYAELPLTQHAFDIFGSARAAHAAIAVEQFLAEIYATRHR</sequence>
<organism evidence="5 6">
    <name type="scientific">Mycobacterium kansasii</name>
    <dbReference type="NCBI Taxonomy" id="1768"/>
    <lineage>
        <taxon>Bacteria</taxon>
        <taxon>Bacillati</taxon>
        <taxon>Actinomycetota</taxon>
        <taxon>Actinomycetes</taxon>
        <taxon>Mycobacteriales</taxon>
        <taxon>Mycobacteriaceae</taxon>
        <taxon>Mycobacterium</taxon>
    </lineage>
</organism>
<gene>
    <name evidence="5" type="ORF">BZL29_6940</name>
</gene>
<dbReference type="Gene3D" id="3.40.50.1820">
    <property type="entry name" value="alpha/beta hydrolase"/>
    <property type="match status" value="1"/>
</dbReference>
<comment type="similarity">
    <text evidence="1">Belongs to the 'GDXG' lipolytic enzyme family.</text>
</comment>
<dbReference type="SUPFAM" id="SSF53474">
    <property type="entry name" value="alpha/beta-Hydrolases"/>
    <property type="match status" value="1"/>
</dbReference>
<accession>A0A1V3WN93</accession>